<accession>A0A6I4UJ21</accession>
<comment type="caution">
    <text evidence="3">The sequence shown here is derived from an EMBL/GenBank/DDBJ whole genome shotgun (WGS) entry which is preliminary data.</text>
</comment>
<feature type="chain" id="PRO_5026168564" evidence="1">
    <location>
        <begin position="21"/>
        <end position="369"/>
    </location>
</feature>
<feature type="signal peptide" evidence="1">
    <location>
        <begin position="1"/>
        <end position="20"/>
    </location>
</feature>
<gene>
    <name evidence="2" type="ORF">FHS52_001001</name>
    <name evidence="3" type="ORF">GRI59_01635</name>
</gene>
<dbReference type="OrthoDB" id="9764804at2"/>
<dbReference type="EMBL" id="JACICE010000001">
    <property type="protein sequence ID" value="MBB3775058.1"/>
    <property type="molecule type" value="Genomic_DNA"/>
</dbReference>
<dbReference type="EMBL" id="WTYB01000001">
    <property type="protein sequence ID" value="MXP37313.1"/>
    <property type="molecule type" value="Genomic_DNA"/>
</dbReference>
<evidence type="ECO:0000313" key="4">
    <source>
        <dbReference type="Proteomes" id="UP000430021"/>
    </source>
</evidence>
<evidence type="ECO:0000313" key="5">
    <source>
        <dbReference type="Proteomes" id="UP000548685"/>
    </source>
</evidence>
<organism evidence="3 4">
    <name type="scientific">Erythrobacter ramosus</name>
    <dbReference type="NCBI Taxonomy" id="35811"/>
    <lineage>
        <taxon>Bacteria</taxon>
        <taxon>Pseudomonadati</taxon>
        <taxon>Pseudomonadota</taxon>
        <taxon>Alphaproteobacteria</taxon>
        <taxon>Sphingomonadales</taxon>
        <taxon>Erythrobacteraceae</taxon>
        <taxon>Erythrobacter/Porphyrobacter group</taxon>
        <taxon>Erythrobacter</taxon>
    </lineage>
</organism>
<keyword evidence="1" id="KW-0732">Signal</keyword>
<proteinExistence type="predicted"/>
<sequence length="369" mass="39305">MKLLTAAAIAALAYAMPLAAEEAAPVAAAPSAGEWRTFATEAYRGKRDSVSFVDESHGWYGTGAGDLFATKDGGATWQKIASRPGTFVRAVGFVDRQNGFIGNIGTDYYPGVTDETPLYRTRDGGVTWEAVDTGDATIKGVCAIDILPVKRIYQGELKPRTIIHAAGRVGGPTGMLRSVDGGETWSVIDMSAHAGMILDVKFFDENTGLVFAATNADPAQAEGLVLRTEDGGKTWKEVYRSGRGYELIWKASFPEGGDTGYATVQSYDPERATQLVIRSDDRGRTWREIEIAQDKAARQFGIGFVSADVGFVGTAAGGFATKDGGTTWERAPIARAANKFQAVSTDKGVRLYAIGTEVQAIDLPAPPKG</sequence>
<dbReference type="SUPFAM" id="SSF110296">
    <property type="entry name" value="Oligoxyloglucan reducing end-specific cellobiohydrolase"/>
    <property type="match status" value="2"/>
</dbReference>
<evidence type="ECO:0000313" key="2">
    <source>
        <dbReference type="EMBL" id="MBB3775058.1"/>
    </source>
</evidence>
<dbReference type="PANTHER" id="PTHR47199">
    <property type="entry name" value="PHOTOSYSTEM II STABILITY/ASSEMBLY FACTOR HCF136, CHLOROPLASTIC"/>
    <property type="match status" value="1"/>
</dbReference>
<dbReference type="RefSeq" id="WP_160759457.1">
    <property type="nucleotide sequence ID" value="NZ_BAAADZ010000002.1"/>
</dbReference>
<keyword evidence="5" id="KW-1185">Reference proteome</keyword>
<reference evidence="2 5" key="2">
    <citation type="submission" date="2020-08" db="EMBL/GenBank/DDBJ databases">
        <title>Genomic Encyclopedia of Type Strains, Phase IV (KMG-IV): sequencing the most valuable type-strain genomes for metagenomic binning, comparative biology and taxonomic classification.</title>
        <authorList>
            <person name="Goeker M."/>
        </authorList>
    </citation>
    <scope>NUCLEOTIDE SEQUENCE [LARGE SCALE GENOMIC DNA]</scope>
    <source>
        <strain evidence="2 5">DSM 8510</strain>
    </source>
</reference>
<name>A0A6I4UJ21_9SPHN</name>
<dbReference type="PANTHER" id="PTHR47199:SF2">
    <property type="entry name" value="PHOTOSYSTEM II STABILITY_ASSEMBLY FACTOR HCF136, CHLOROPLASTIC"/>
    <property type="match status" value="1"/>
</dbReference>
<dbReference type="CDD" id="cd15482">
    <property type="entry name" value="Sialidase_non-viral"/>
    <property type="match status" value="1"/>
</dbReference>
<protein>
    <submittedName>
        <fullName evidence="2">Photosystem II stability/assembly factor-like uncharacterized protein</fullName>
    </submittedName>
</protein>
<dbReference type="AlphaFoldDB" id="A0A6I4UJ21"/>
<dbReference type="InterPro" id="IPR015943">
    <property type="entry name" value="WD40/YVTN_repeat-like_dom_sf"/>
</dbReference>
<dbReference type="Proteomes" id="UP000430021">
    <property type="component" value="Unassembled WGS sequence"/>
</dbReference>
<dbReference type="Gene3D" id="2.130.10.10">
    <property type="entry name" value="YVTN repeat-like/Quinoprotein amine dehydrogenase"/>
    <property type="match status" value="3"/>
</dbReference>
<reference evidence="3 4" key="1">
    <citation type="submission" date="2019-12" db="EMBL/GenBank/DDBJ databases">
        <title>Genomic-based taxomic classification of the family Erythrobacteraceae.</title>
        <authorList>
            <person name="Xu L."/>
        </authorList>
    </citation>
    <scope>NUCLEOTIDE SEQUENCE [LARGE SCALE GENOMIC DNA]</scope>
    <source>
        <strain evidence="3 4">JCM 10282</strain>
    </source>
</reference>
<dbReference type="Proteomes" id="UP000548685">
    <property type="component" value="Unassembled WGS sequence"/>
</dbReference>
<evidence type="ECO:0000256" key="1">
    <source>
        <dbReference type="SAM" id="SignalP"/>
    </source>
</evidence>
<evidence type="ECO:0000313" key="3">
    <source>
        <dbReference type="EMBL" id="MXP37313.1"/>
    </source>
</evidence>